<feature type="DNA-binding region" description="H-T-H motif" evidence="2">
    <location>
        <begin position="39"/>
        <end position="58"/>
    </location>
</feature>
<protein>
    <submittedName>
        <fullName evidence="4">TetR family transcriptional regulator</fullName>
    </submittedName>
</protein>
<proteinExistence type="predicted"/>
<organism evidence="4 5">
    <name type="scientific">Methylobacterium variabile</name>
    <dbReference type="NCBI Taxonomy" id="298794"/>
    <lineage>
        <taxon>Bacteria</taxon>
        <taxon>Pseudomonadati</taxon>
        <taxon>Pseudomonadota</taxon>
        <taxon>Alphaproteobacteria</taxon>
        <taxon>Hyphomicrobiales</taxon>
        <taxon>Methylobacteriaceae</taxon>
        <taxon>Methylobacterium</taxon>
    </lineage>
</organism>
<evidence type="ECO:0000313" key="4">
    <source>
        <dbReference type="EMBL" id="KMO29263.1"/>
    </source>
</evidence>
<sequence length="215" mass="23997">MDAATPRASPRTKDPERTRADILAVATEEFSAFGLSGARVDAIAERTRTSKRMIYYYFGSKEGLYLAVLEKAYADIRQVEADLDLGALSPAEAIRRLVEFTFEYDDAHPDFIRLVTIENIHRAEHLSGSETIRGLNLGVIETITDIIARGQREGCFRADVDPLDVHMMISALCFFRVSNRHTFGAIFSVNLDAPDLRARHKHLIGDAVIGMLATR</sequence>
<dbReference type="Proteomes" id="UP000035955">
    <property type="component" value="Unassembled WGS sequence"/>
</dbReference>
<dbReference type="InterPro" id="IPR036271">
    <property type="entry name" value="Tet_transcr_reg_TetR-rel_C_sf"/>
</dbReference>
<dbReference type="OrthoDB" id="2356263at2"/>
<dbReference type="PATRIC" id="fig|298794.3.peg.4183"/>
<dbReference type="Pfam" id="PF17938">
    <property type="entry name" value="TetR_C_29"/>
    <property type="match status" value="1"/>
</dbReference>
<dbReference type="EMBL" id="LABY01000261">
    <property type="protein sequence ID" value="KMO29263.1"/>
    <property type="molecule type" value="Genomic_DNA"/>
</dbReference>
<name>A0A0J6S760_9HYPH</name>
<dbReference type="InterPro" id="IPR041474">
    <property type="entry name" value="NicS_C"/>
</dbReference>
<gene>
    <name evidence="4" type="ORF">VQ02_30165</name>
</gene>
<dbReference type="PRINTS" id="PR00455">
    <property type="entry name" value="HTHTETR"/>
</dbReference>
<dbReference type="AlphaFoldDB" id="A0A0J6S760"/>
<feature type="domain" description="HTH tetR-type" evidence="3">
    <location>
        <begin position="16"/>
        <end position="76"/>
    </location>
</feature>
<dbReference type="InterPro" id="IPR050109">
    <property type="entry name" value="HTH-type_TetR-like_transc_reg"/>
</dbReference>
<evidence type="ECO:0000313" key="5">
    <source>
        <dbReference type="Proteomes" id="UP000035955"/>
    </source>
</evidence>
<dbReference type="InterPro" id="IPR001647">
    <property type="entry name" value="HTH_TetR"/>
</dbReference>
<dbReference type="PANTHER" id="PTHR30328:SF54">
    <property type="entry name" value="HTH-TYPE TRANSCRIPTIONAL REPRESSOR SCO4008"/>
    <property type="match status" value="1"/>
</dbReference>
<evidence type="ECO:0000256" key="1">
    <source>
        <dbReference type="ARBA" id="ARBA00023125"/>
    </source>
</evidence>
<dbReference type="Pfam" id="PF00440">
    <property type="entry name" value="TetR_N"/>
    <property type="match status" value="1"/>
</dbReference>
<keyword evidence="1 2" id="KW-0238">DNA-binding</keyword>
<reference evidence="4 5" key="1">
    <citation type="submission" date="2015-03" db="EMBL/GenBank/DDBJ databases">
        <title>Genome sequencing of Methylobacterium variabile DSM 16961.</title>
        <authorList>
            <person name="Chaudhry V."/>
            <person name="Patil P.B."/>
        </authorList>
    </citation>
    <scope>NUCLEOTIDE SEQUENCE [LARGE SCALE GENOMIC DNA]</scope>
    <source>
        <strain evidence="4 5">DSM 16961</strain>
    </source>
</reference>
<comment type="caution">
    <text evidence="4">The sequence shown here is derived from an EMBL/GenBank/DDBJ whole genome shotgun (WGS) entry which is preliminary data.</text>
</comment>
<dbReference type="GO" id="GO:0003677">
    <property type="term" value="F:DNA binding"/>
    <property type="evidence" value="ECO:0007669"/>
    <property type="project" value="UniProtKB-UniRule"/>
</dbReference>
<evidence type="ECO:0000256" key="2">
    <source>
        <dbReference type="PROSITE-ProRule" id="PRU00335"/>
    </source>
</evidence>
<dbReference type="Gene3D" id="1.10.357.10">
    <property type="entry name" value="Tetracycline Repressor, domain 2"/>
    <property type="match status" value="1"/>
</dbReference>
<keyword evidence="5" id="KW-1185">Reference proteome</keyword>
<dbReference type="RefSeq" id="WP_048447932.1">
    <property type="nucleotide sequence ID" value="NZ_LABY01000261.1"/>
</dbReference>
<dbReference type="PROSITE" id="PS50977">
    <property type="entry name" value="HTH_TETR_2"/>
    <property type="match status" value="1"/>
</dbReference>
<dbReference type="SUPFAM" id="SSF46689">
    <property type="entry name" value="Homeodomain-like"/>
    <property type="match status" value="1"/>
</dbReference>
<evidence type="ECO:0000259" key="3">
    <source>
        <dbReference type="PROSITE" id="PS50977"/>
    </source>
</evidence>
<dbReference type="PANTHER" id="PTHR30328">
    <property type="entry name" value="TRANSCRIPTIONAL REPRESSOR"/>
    <property type="match status" value="1"/>
</dbReference>
<dbReference type="SUPFAM" id="SSF48498">
    <property type="entry name" value="Tetracyclin repressor-like, C-terminal domain"/>
    <property type="match status" value="1"/>
</dbReference>
<dbReference type="InterPro" id="IPR009057">
    <property type="entry name" value="Homeodomain-like_sf"/>
</dbReference>
<accession>A0A0J6S760</accession>